<dbReference type="EMBL" id="SNQG01000001">
    <property type="protein sequence ID" value="TEW69169.1"/>
    <property type="molecule type" value="Genomic_DNA"/>
</dbReference>
<reference evidence="3 6" key="3">
    <citation type="submission" date="2020-08" db="EMBL/GenBank/DDBJ databases">
        <title>Genomic Encyclopedia of Type Strains, Phase IV (KMG-IV): sequencing the most valuable type-strain genomes for metagenomic binning, comparative biology and taxonomic classification.</title>
        <authorList>
            <person name="Goeker M."/>
        </authorList>
    </citation>
    <scope>NUCLEOTIDE SEQUENCE [LARGE SCALE GENOMIC DNA]</scope>
    <source>
        <strain evidence="3 6">DSM 100995</strain>
    </source>
</reference>
<keyword evidence="1" id="KW-1134">Transmembrane beta strand</keyword>
<evidence type="ECO:0000256" key="2">
    <source>
        <dbReference type="SAM" id="SignalP"/>
    </source>
</evidence>
<keyword evidence="2" id="KW-0732">Signal</keyword>
<proteinExistence type="inferred from homology"/>
<comment type="similarity">
    <text evidence="1">Belongs to the TonB-dependent receptor family.</text>
</comment>
<keyword evidence="1" id="KW-0472">Membrane</keyword>
<dbReference type="Proteomes" id="UP000297248">
    <property type="component" value="Unassembled WGS sequence"/>
</dbReference>
<feature type="signal peptide" evidence="2">
    <location>
        <begin position="1"/>
        <end position="19"/>
    </location>
</feature>
<organism evidence="4 5">
    <name type="scientific">Mucilaginibacter phyllosphaerae</name>
    <dbReference type="NCBI Taxonomy" id="1812349"/>
    <lineage>
        <taxon>Bacteria</taxon>
        <taxon>Pseudomonadati</taxon>
        <taxon>Bacteroidota</taxon>
        <taxon>Sphingobacteriia</taxon>
        <taxon>Sphingobacteriales</taxon>
        <taxon>Sphingobacteriaceae</taxon>
        <taxon>Mucilaginibacter</taxon>
    </lineage>
</organism>
<protein>
    <recommendedName>
        <fullName evidence="7">TonB-dependent receptor plug domain-containing protein</fullName>
    </recommendedName>
</protein>
<dbReference type="InterPro" id="IPR037066">
    <property type="entry name" value="Plug_dom_sf"/>
</dbReference>
<dbReference type="RefSeq" id="WP_134335004.1">
    <property type="nucleotide sequence ID" value="NZ_BMCZ01000001.1"/>
</dbReference>
<gene>
    <name evidence="4" type="ORF">E2R65_03105</name>
    <name evidence="3" type="ORF">GGR35_000370</name>
</gene>
<keyword evidence="1" id="KW-0998">Cell outer membrane</keyword>
<comment type="caution">
    <text evidence="4">The sequence shown here is derived from an EMBL/GenBank/DDBJ whole genome shotgun (WGS) entry which is preliminary data.</text>
</comment>
<evidence type="ECO:0000313" key="6">
    <source>
        <dbReference type="Proteomes" id="UP000583101"/>
    </source>
</evidence>
<dbReference type="GO" id="GO:0009279">
    <property type="term" value="C:cell outer membrane"/>
    <property type="evidence" value="ECO:0007669"/>
    <property type="project" value="UniProtKB-SubCell"/>
</dbReference>
<evidence type="ECO:0008006" key="7">
    <source>
        <dbReference type="Google" id="ProtNLM"/>
    </source>
</evidence>
<dbReference type="OrthoDB" id="1040521at2"/>
<keyword evidence="6" id="KW-1185">Reference proteome</keyword>
<dbReference type="EMBL" id="JACIEG010000001">
    <property type="protein sequence ID" value="MBB3967784.1"/>
    <property type="molecule type" value="Genomic_DNA"/>
</dbReference>
<reference evidence="4" key="2">
    <citation type="submission" date="2019-03" db="EMBL/GenBank/DDBJ databases">
        <authorList>
            <person name="Yan Y.-Q."/>
            <person name="Du Z.-J."/>
        </authorList>
    </citation>
    <scope>NUCLEOTIDE SEQUENCE</scope>
    <source>
        <strain evidence="4">PP-F2FG21</strain>
    </source>
</reference>
<evidence type="ECO:0000313" key="4">
    <source>
        <dbReference type="EMBL" id="TEW69169.1"/>
    </source>
</evidence>
<evidence type="ECO:0000313" key="3">
    <source>
        <dbReference type="EMBL" id="MBB3967784.1"/>
    </source>
</evidence>
<dbReference type="Gene3D" id="2.170.130.10">
    <property type="entry name" value="TonB-dependent receptor, plug domain"/>
    <property type="match status" value="1"/>
</dbReference>
<evidence type="ECO:0000313" key="5">
    <source>
        <dbReference type="Proteomes" id="UP000297248"/>
    </source>
</evidence>
<accession>A0A4Y8AL66</accession>
<dbReference type="InterPro" id="IPR039426">
    <property type="entry name" value="TonB-dep_rcpt-like"/>
</dbReference>
<keyword evidence="1" id="KW-0813">Transport</keyword>
<dbReference type="PROSITE" id="PS52016">
    <property type="entry name" value="TONB_DEPENDENT_REC_3"/>
    <property type="match status" value="1"/>
</dbReference>
<reference evidence="4 5" key="1">
    <citation type="journal article" date="2016" name="Int. J. Syst. Evol. Microbiol.">
        <title>Proposal of Mucilaginibacter phyllosphaerae sp. nov. isolated from the phyllosphere of Galium album.</title>
        <authorList>
            <person name="Aydogan E.L."/>
            <person name="Busse H.J."/>
            <person name="Moser G."/>
            <person name="Muller C."/>
            <person name="Kampfer P."/>
            <person name="Glaeser S.P."/>
        </authorList>
    </citation>
    <scope>NUCLEOTIDE SEQUENCE [LARGE SCALE GENOMIC DNA]</scope>
    <source>
        <strain evidence="4 5">PP-F2FG21</strain>
    </source>
</reference>
<feature type="chain" id="PRO_5044616764" description="TonB-dependent receptor plug domain-containing protein" evidence="2">
    <location>
        <begin position="20"/>
        <end position="100"/>
    </location>
</feature>
<sequence>MMKKLVGILFIFISVSAFAQAEKRAADSIRVIRWNCGPMFNNSAPLYVVDGIGFQEQPKWLNPKNIIDIKVMQSSDAIKAYGDKAKTGAIIITTKRKNNN</sequence>
<comment type="subcellular location">
    <subcellularLocation>
        <location evidence="1">Cell outer membrane</location>
        <topology evidence="1">Multi-pass membrane protein</topology>
    </subcellularLocation>
</comment>
<keyword evidence="1" id="KW-0812">Transmembrane</keyword>
<name>A0A4Y8AL66_9SPHI</name>
<dbReference type="Proteomes" id="UP000583101">
    <property type="component" value="Unassembled WGS sequence"/>
</dbReference>
<dbReference type="AlphaFoldDB" id="A0A4Y8AL66"/>
<evidence type="ECO:0000256" key="1">
    <source>
        <dbReference type="PROSITE-ProRule" id="PRU01360"/>
    </source>
</evidence>